<dbReference type="Pfam" id="PF00152">
    <property type="entry name" value="tRNA-synt_2"/>
    <property type="match status" value="1"/>
</dbReference>
<dbReference type="GO" id="GO:0005524">
    <property type="term" value="F:ATP binding"/>
    <property type="evidence" value="ECO:0007669"/>
    <property type="project" value="UniProtKB-UniRule"/>
</dbReference>
<evidence type="ECO:0000256" key="6">
    <source>
        <dbReference type="ARBA" id="ARBA00023146"/>
    </source>
</evidence>
<evidence type="ECO:0000313" key="10">
    <source>
        <dbReference type="EMBL" id="ACY15688.1"/>
    </source>
</evidence>
<dbReference type="RefSeq" id="WP_012828288.1">
    <property type="nucleotide sequence ID" value="NC_013440.1"/>
</dbReference>
<accession>D0LSI9</accession>
<dbReference type="PRINTS" id="PR01042">
    <property type="entry name" value="TRNASYNTHASP"/>
</dbReference>
<sequence>MSDFLSQNQKTHGCGALRADDNGKTVVLTGWVDVRRDHGGCVFADLRDRTGLTQIVFDPTVDAEAHKLAGDLRTEYCIGVVGEVRSRGDNVNPRMPTGAIEVACKQIEIFSRAATPPFPIEDDLDTNEALRLSYRYLDLRRPVLQRNLQMRAQAVHSMRTYLAANGFSDIETPFLVKYTPGGARNFVVPSRLQAGSFYALAESPQIYKQLLMVAGFERYYQVVRCFRDEDLRLDRQPEFTQIDIELSFIDEKGLQTIIEGMIAKLWQDVLGVELQTPFLRMSWDEAMRKYGVDKPDLRLDLELCEITEACASSGFQVFENVIAKGGIVKCLRVPEGDRLSRTQLDGLTGFAKPYGVKGIAYVRVKDGGAWQGAPGKAFSDEARLAVNAAAGASDGDVLLFCADKPRVANTCMGAVRLHIGDKLGMIREGEWRFMWLTDPPLFEQPEDGGALVSSHHPFTSPRPEDEEHLESAPERVLARAYDLVLNGVEVGGGSIRIHRSDLQARIFKALGISDEEAQEKFGFLLEAFKYGPPPHGGIALGLDRLSMLLTGAESLRDVLAFPKTQKGSDLMSDAPTPVGSAHLDELYIQLKPELADKLAAERAAAAAGDDGAGDDTES</sequence>
<dbReference type="SUPFAM" id="SSF55261">
    <property type="entry name" value="GAD domain-like"/>
    <property type="match status" value="1"/>
</dbReference>
<dbReference type="CDD" id="cd04317">
    <property type="entry name" value="EcAspRS_like_N"/>
    <property type="match status" value="1"/>
</dbReference>
<dbReference type="Pfam" id="PF02938">
    <property type="entry name" value="GAD"/>
    <property type="match status" value="1"/>
</dbReference>
<feature type="binding site" evidence="7">
    <location>
        <position position="489"/>
    </location>
    <ligand>
        <name>ATP</name>
        <dbReference type="ChEBI" id="CHEBI:30616"/>
    </ligand>
</feature>
<dbReference type="InterPro" id="IPR045864">
    <property type="entry name" value="aa-tRNA-synth_II/BPL/LPL"/>
</dbReference>
<dbReference type="eggNOG" id="COG0173">
    <property type="taxonomic scope" value="Bacteria"/>
</dbReference>
<dbReference type="HAMAP" id="MF_00044">
    <property type="entry name" value="Asp_tRNA_synth_type1"/>
    <property type="match status" value="1"/>
</dbReference>
<dbReference type="STRING" id="502025.Hoch_3186"/>
<keyword evidence="6 7" id="KW-0030">Aminoacyl-tRNA synthetase</keyword>
<dbReference type="GO" id="GO:0004815">
    <property type="term" value="F:aspartate-tRNA ligase activity"/>
    <property type="evidence" value="ECO:0007669"/>
    <property type="project" value="UniProtKB-UniRule"/>
</dbReference>
<evidence type="ECO:0000256" key="1">
    <source>
        <dbReference type="ARBA" id="ARBA00006303"/>
    </source>
</evidence>
<dbReference type="PANTHER" id="PTHR22594:SF5">
    <property type="entry name" value="ASPARTATE--TRNA LIGASE, MITOCHONDRIAL"/>
    <property type="match status" value="1"/>
</dbReference>
<dbReference type="EC" id="6.1.1.23" evidence="7"/>
<feature type="region of interest" description="Aspartate" evidence="7">
    <location>
        <begin position="205"/>
        <end position="208"/>
    </location>
</feature>
<evidence type="ECO:0000256" key="2">
    <source>
        <dbReference type="ARBA" id="ARBA00022598"/>
    </source>
</evidence>
<evidence type="ECO:0000256" key="7">
    <source>
        <dbReference type="HAMAP-Rule" id="MF_00044"/>
    </source>
</evidence>
<evidence type="ECO:0000256" key="3">
    <source>
        <dbReference type="ARBA" id="ARBA00022741"/>
    </source>
</evidence>
<evidence type="ECO:0000256" key="4">
    <source>
        <dbReference type="ARBA" id="ARBA00022840"/>
    </source>
</evidence>
<organism evidence="10 11">
    <name type="scientific">Haliangium ochraceum (strain DSM 14365 / JCM 11303 / SMP-2)</name>
    <dbReference type="NCBI Taxonomy" id="502025"/>
    <lineage>
        <taxon>Bacteria</taxon>
        <taxon>Pseudomonadati</taxon>
        <taxon>Myxococcota</taxon>
        <taxon>Polyangia</taxon>
        <taxon>Haliangiales</taxon>
        <taxon>Kofleriaceae</taxon>
        <taxon>Haliangium</taxon>
    </lineage>
</organism>
<dbReference type="HOGENOM" id="CLU_014330_3_2_7"/>
<comment type="subcellular location">
    <subcellularLocation>
        <location evidence="7">Cytoplasm</location>
    </subcellularLocation>
</comment>
<keyword evidence="4 7" id="KW-0067">ATP-binding</keyword>
<keyword evidence="7" id="KW-0963">Cytoplasm</keyword>
<dbReference type="InterPro" id="IPR047090">
    <property type="entry name" value="AspRS_core"/>
</dbReference>
<evidence type="ECO:0000313" key="11">
    <source>
        <dbReference type="Proteomes" id="UP000001880"/>
    </source>
</evidence>
<dbReference type="Gene3D" id="3.30.930.10">
    <property type="entry name" value="Bira Bifunctional Protein, Domain 2"/>
    <property type="match status" value="1"/>
</dbReference>
<comment type="caution">
    <text evidence="7">Lacks conserved residue(s) required for the propagation of feature annotation.</text>
</comment>
<feature type="region of interest" description="Disordered" evidence="8">
    <location>
        <begin position="448"/>
        <end position="469"/>
    </location>
</feature>
<protein>
    <recommendedName>
        <fullName evidence="7">Aspartate--tRNA(Asp/Asn) ligase</fullName>
        <ecNumber evidence="7">6.1.1.23</ecNumber>
    </recommendedName>
    <alternativeName>
        <fullName evidence="7">Aspartyl-tRNA synthetase</fullName>
        <shortName evidence="7">AspRS</shortName>
    </alternativeName>
    <alternativeName>
        <fullName evidence="7">Non-discriminating aspartyl-tRNA synthetase</fullName>
        <shortName evidence="7">ND-AspRS</shortName>
    </alternativeName>
</protein>
<name>D0LSI9_HALO1</name>
<feature type="binding site" evidence="7">
    <location>
        <position position="496"/>
    </location>
    <ligand>
        <name>L-aspartate</name>
        <dbReference type="ChEBI" id="CHEBI:29991"/>
    </ligand>
</feature>
<dbReference type="AlphaFoldDB" id="D0LSI9"/>
<comment type="catalytic activity">
    <reaction evidence="7">
        <text>tRNA(Asx) + L-aspartate + ATP = L-aspartyl-tRNA(Asx) + AMP + diphosphate</text>
        <dbReference type="Rhea" id="RHEA:18349"/>
        <dbReference type="Rhea" id="RHEA-COMP:9710"/>
        <dbReference type="Rhea" id="RHEA-COMP:9711"/>
        <dbReference type="ChEBI" id="CHEBI:29991"/>
        <dbReference type="ChEBI" id="CHEBI:30616"/>
        <dbReference type="ChEBI" id="CHEBI:33019"/>
        <dbReference type="ChEBI" id="CHEBI:78442"/>
        <dbReference type="ChEBI" id="CHEBI:78516"/>
        <dbReference type="ChEBI" id="CHEBI:456215"/>
        <dbReference type="EC" id="6.1.1.23"/>
    </reaction>
</comment>
<dbReference type="NCBIfam" id="NF001750">
    <property type="entry name" value="PRK00476.1"/>
    <property type="match status" value="1"/>
</dbReference>
<dbReference type="GO" id="GO:0003676">
    <property type="term" value="F:nucleic acid binding"/>
    <property type="evidence" value="ECO:0007669"/>
    <property type="project" value="InterPro"/>
</dbReference>
<feature type="domain" description="Aminoacyl-transfer RNA synthetases class-II family profile" evidence="9">
    <location>
        <begin position="158"/>
        <end position="562"/>
    </location>
</feature>
<dbReference type="NCBIfam" id="TIGR00459">
    <property type="entry name" value="aspS_bact"/>
    <property type="match status" value="1"/>
</dbReference>
<dbReference type="GO" id="GO:0006422">
    <property type="term" value="P:aspartyl-tRNA aminoacylation"/>
    <property type="evidence" value="ECO:0007669"/>
    <property type="project" value="UniProtKB-UniRule"/>
</dbReference>
<dbReference type="Pfam" id="PF01336">
    <property type="entry name" value="tRNA_anti-codon"/>
    <property type="match status" value="1"/>
</dbReference>
<feature type="binding site" evidence="7">
    <location>
        <begin position="227"/>
        <end position="229"/>
    </location>
    <ligand>
        <name>ATP</name>
        <dbReference type="ChEBI" id="CHEBI:30616"/>
    </ligand>
</feature>
<feature type="binding site" evidence="7">
    <location>
        <position position="236"/>
    </location>
    <ligand>
        <name>ATP</name>
        <dbReference type="ChEBI" id="CHEBI:30616"/>
    </ligand>
</feature>
<dbReference type="InterPro" id="IPR004365">
    <property type="entry name" value="NA-bd_OB_tRNA"/>
</dbReference>
<dbReference type="CDD" id="cd00777">
    <property type="entry name" value="AspRS_core"/>
    <property type="match status" value="1"/>
</dbReference>
<dbReference type="Gene3D" id="3.30.1360.30">
    <property type="entry name" value="GAD-like domain"/>
    <property type="match status" value="1"/>
</dbReference>
<dbReference type="PANTHER" id="PTHR22594">
    <property type="entry name" value="ASPARTYL/LYSYL-TRNA SYNTHETASE"/>
    <property type="match status" value="1"/>
</dbReference>
<evidence type="ECO:0000256" key="5">
    <source>
        <dbReference type="ARBA" id="ARBA00022917"/>
    </source>
</evidence>
<dbReference type="InterPro" id="IPR006195">
    <property type="entry name" value="aa-tRNA-synth_II"/>
</dbReference>
<reference evidence="10 11" key="1">
    <citation type="journal article" date="2010" name="Stand. Genomic Sci.">
        <title>Complete genome sequence of Haliangium ochraceum type strain (SMP-2).</title>
        <authorList>
            <consortium name="US DOE Joint Genome Institute (JGI-PGF)"/>
            <person name="Ivanova N."/>
            <person name="Daum C."/>
            <person name="Lang E."/>
            <person name="Abt B."/>
            <person name="Kopitz M."/>
            <person name="Saunders E."/>
            <person name="Lapidus A."/>
            <person name="Lucas S."/>
            <person name="Glavina Del Rio T."/>
            <person name="Nolan M."/>
            <person name="Tice H."/>
            <person name="Copeland A."/>
            <person name="Cheng J.F."/>
            <person name="Chen F."/>
            <person name="Bruce D."/>
            <person name="Goodwin L."/>
            <person name="Pitluck S."/>
            <person name="Mavromatis K."/>
            <person name="Pati A."/>
            <person name="Mikhailova N."/>
            <person name="Chen A."/>
            <person name="Palaniappan K."/>
            <person name="Land M."/>
            <person name="Hauser L."/>
            <person name="Chang Y.J."/>
            <person name="Jeffries C.D."/>
            <person name="Detter J.C."/>
            <person name="Brettin T."/>
            <person name="Rohde M."/>
            <person name="Goker M."/>
            <person name="Bristow J."/>
            <person name="Markowitz V."/>
            <person name="Eisen J.A."/>
            <person name="Hugenholtz P."/>
            <person name="Kyrpides N.C."/>
            <person name="Klenk H.P."/>
        </authorList>
    </citation>
    <scope>NUCLEOTIDE SEQUENCE [LARGE SCALE GENOMIC DNA]</scope>
    <source>
        <strain evidence="11">DSM 14365 / CIP 107738 / JCM 11303 / AJ 13395 / SMP-2</strain>
    </source>
</reference>
<dbReference type="InterPro" id="IPR012340">
    <property type="entry name" value="NA-bd_OB-fold"/>
</dbReference>
<comment type="function">
    <text evidence="7">Aspartyl-tRNA synthetase with relaxed tRNA specificity since it is able to aspartylate not only its cognate tRNA(Asp) but also tRNA(Asn). Reaction proceeds in two steps: L-aspartate is first activated by ATP to form Asp-AMP and then transferred to the acceptor end of tRNA(Asp/Asn).</text>
</comment>
<keyword evidence="3 7" id="KW-0547">Nucleotide-binding</keyword>
<dbReference type="OrthoDB" id="9802326at2"/>
<comment type="similarity">
    <text evidence="1 7">Belongs to the class-II aminoacyl-tRNA synthetase family. Type 1 subfamily.</text>
</comment>
<dbReference type="EMBL" id="CP001804">
    <property type="protein sequence ID" value="ACY15688.1"/>
    <property type="molecule type" value="Genomic_DNA"/>
</dbReference>
<keyword evidence="5 7" id="KW-0648">Protein biosynthesis</keyword>
<dbReference type="InterPro" id="IPR047089">
    <property type="entry name" value="Asp-tRNA-ligase_1_N"/>
</dbReference>
<dbReference type="GO" id="GO:0005737">
    <property type="term" value="C:cytoplasm"/>
    <property type="evidence" value="ECO:0007669"/>
    <property type="project" value="UniProtKB-SubCell"/>
</dbReference>
<proteinExistence type="inferred from homology"/>
<dbReference type="InterPro" id="IPR004364">
    <property type="entry name" value="Aa-tRNA-synt_II"/>
</dbReference>
<dbReference type="Proteomes" id="UP000001880">
    <property type="component" value="Chromosome"/>
</dbReference>
<dbReference type="SUPFAM" id="SSF55681">
    <property type="entry name" value="Class II aaRS and biotin synthetases"/>
    <property type="match status" value="1"/>
</dbReference>
<dbReference type="GO" id="GO:0050560">
    <property type="term" value="F:aspartate-tRNA(Asn) ligase activity"/>
    <property type="evidence" value="ECO:0007669"/>
    <property type="project" value="UniProtKB-EC"/>
</dbReference>
<dbReference type="InterPro" id="IPR004524">
    <property type="entry name" value="Asp-tRNA-ligase_1"/>
</dbReference>
<feature type="site" description="Important for tRNA non-discrimination" evidence="7">
    <location>
        <position position="38"/>
    </location>
</feature>
<keyword evidence="11" id="KW-1185">Reference proteome</keyword>
<dbReference type="InterPro" id="IPR004115">
    <property type="entry name" value="GAD-like_sf"/>
</dbReference>
<evidence type="ECO:0000259" key="9">
    <source>
        <dbReference type="PROSITE" id="PS50862"/>
    </source>
</evidence>
<comment type="subunit">
    <text evidence="7">Homodimer.</text>
</comment>
<feature type="binding site" evidence="7">
    <location>
        <position position="227"/>
    </location>
    <ligand>
        <name>L-aspartate</name>
        <dbReference type="ChEBI" id="CHEBI:29991"/>
    </ligand>
</feature>
<dbReference type="SUPFAM" id="SSF50249">
    <property type="entry name" value="Nucleic acid-binding proteins"/>
    <property type="match status" value="1"/>
</dbReference>
<dbReference type="Gene3D" id="2.40.50.140">
    <property type="entry name" value="Nucleic acid-binding proteins"/>
    <property type="match status" value="1"/>
</dbReference>
<dbReference type="PROSITE" id="PS50862">
    <property type="entry name" value="AA_TRNA_LIGASE_II"/>
    <property type="match status" value="1"/>
</dbReference>
<dbReference type="InterPro" id="IPR029351">
    <property type="entry name" value="GAD_dom"/>
</dbReference>
<dbReference type="KEGG" id="hoh:Hoch_3186"/>
<keyword evidence="2 7" id="KW-0436">Ligase</keyword>
<gene>
    <name evidence="7" type="primary">aspS</name>
    <name evidence="10" type="ordered locus">Hoch_3186</name>
</gene>
<evidence type="ECO:0000256" key="8">
    <source>
        <dbReference type="SAM" id="MobiDB-lite"/>
    </source>
</evidence>
<feature type="binding site" evidence="7">
    <location>
        <position position="455"/>
    </location>
    <ligand>
        <name>L-aspartate</name>
        <dbReference type="ChEBI" id="CHEBI:29991"/>
    </ligand>
</feature>
<dbReference type="InterPro" id="IPR002312">
    <property type="entry name" value="Asp/Asn-tRNA-synth_IIb"/>
</dbReference>
<feature type="binding site" evidence="7">
    <location>
        <begin position="541"/>
        <end position="544"/>
    </location>
    <ligand>
        <name>ATP</name>
        <dbReference type="ChEBI" id="CHEBI:30616"/>
    </ligand>
</feature>